<dbReference type="InterPro" id="IPR036514">
    <property type="entry name" value="SGNH_hydro_sf"/>
</dbReference>
<reference evidence="6 7" key="1">
    <citation type="journal article" date="2014" name="J. Microbiol.">
        <title>Diaminobutyricibacter tongyongensis gen. nov., sp. nov. and Homoserinibacter gongjuensis gen. nov., sp. nov. belong to the family Microbacteriaceae.</title>
        <authorList>
            <person name="Kim S.J."/>
            <person name="Ahn J.H."/>
            <person name="Weon H.Y."/>
            <person name="Hamada M."/>
            <person name="Suzuki K."/>
            <person name="Kwon S.W."/>
        </authorList>
    </citation>
    <scope>NUCLEOTIDE SEQUENCE [LARGE SCALE GENOMIC DNA]</scope>
    <source>
        <strain evidence="6 7">NBRC 108724</strain>
    </source>
</reference>
<comment type="caution">
    <text evidence="6">The sequence shown here is derived from an EMBL/GenBank/DDBJ whole genome shotgun (WGS) entry which is preliminary data.</text>
</comment>
<evidence type="ECO:0000256" key="4">
    <source>
        <dbReference type="SAM" id="SignalP"/>
    </source>
</evidence>
<dbReference type="InterPro" id="IPR037460">
    <property type="entry name" value="SEST-like"/>
</dbReference>
<sequence>MRRRTLLIALASVVAVLALAAGAWSLGSVSGPVSGPEAGRGMAVKSPAPAPVPKAEDMPPMTLTGDTRYVALGDSFAAGMGAGDEHGGCVRSAESSYPAVFAADTGVRLLHNAACSGATTDDLVNKQLWALNGDVDLVSVSIGGNDLGVAALATACEHGPTTECKNDFNKAVDTIGVLTDRLSATYQAIAEAAPNARIVVTGYPLLFELPATNNPEFATTAAVNTATAALDADAESAVTRQQERGVKIWYVPVSFTNHGVGSAKPWVNRKGLAAYHPTAAGYREYARAFEAALAGRH</sequence>
<dbReference type="Pfam" id="PF13472">
    <property type="entry name" value="Lipase_GDSL_2"/>
    <property type="match status" value="1"/>
</dbReference>
<feature type="chain" id="PRO_5026825364" evidence="4">
    <location>
        <begin position="21"/>
        <end position="297"/>
    </location>
</feature>
<accession>A0A6L9Y0G6</accession>
<dbReference type="Gene3D" id="3.40.50.1110">
    <property type="entry name" value="SGNH hydrolase"/>
    <property type="match status" value="1"/>
</dbReference>
<dbReference type="RefSeq" id="WP_163290145.1">
    <property type="nucleotide sequence ID" value="NZ_JAAGWY010000002.1"/>
</dbReference>
<dbReference type="Proteomes" id="UP000474967">
    <property type="component" value="Unassembled WGS sequence"/>
</dbReference>
<feature type="active site" evidence="1">
    <location>
        <position position="276"/>
    </location>
</feature>
<organism evidence="6 7">
    <name type="scientific">Leifsonia tongyongensis</name>
    <dbReference type="NCBI Taxonomy" id="1268043"/>
    <lineage>
        <taxon>Bacteria</taxon>
        <taxon>Bacillati</taxon>
        <taxon>Actinomycetota</taxon>
        <taxon>Actinomycetes</taxon>
        <taxon>Micrococcales</taxon>
        <taxon>Microbacteriaceae</taxon>
        <taxon>Leifsonia</taxon>
    </lineage>
</organism>
<name>A0A6L9Y0G6_9MICO</name>
<gene>
    <name evidence="6" type="ORF">G3T36_12920</name>
</gene>
<dbReference type="SUPFAM" id="SSF52266">
    <property type="entry name" value="SGNH hydrolase"/>
    <property type="match status" value="1"/>
</dbReference>
<evidence type="ECO:0000313" key="7">
    <source>
        <dbReference type="Proteomes" id="UP000474967"/>
    </source>
</evidence>
<dbReference type="EMBL" id="JAAGWY010000002">
    <property type="protein sequence ID" value="NEN06768.1"/>
    <property type="molecule type" value="Genomic_DNA"/>
</dbReference>
<dbReference type="InterPro" id="IPR013830">
    <property type="entry name" value="SGNH_hydro"/>
</dbReference>
<evidence type="ECO:0000256" key="1">
    <source>
        <dbReference type="PIRSR" id="PIRSR637460-1"/>
    </source>
</evidence>
<feature type="disulfide bond" evidence="2">
    <location>
        <begin position="89"/>
        <end position="115"/>
    </location>
</feature>
<dbReference type="PANTHER" id="PTHR37981">
    <property type="entry name" value="LIPASE 2"/>
    <property type="match status" value="1"/>
</dbReference>
<keyword evidence="7" id="KW-1185">Reference proteome</keyword>
<keyword evidence="2" id="KW-1015">Disulfide bond</keyword>
<feature type="domain" description="SGNH hydrolase-type esterase" evidence="5">
    <location>
        <begin position="71"/>
        <end position="283"/>
    </location>
</feature>
<dbReference type="GO" id="GO:0019433">
    <property type="term" value="P:triglyceride catabolic process"/>
    <property type="evidence" value="ECO:0007669"/>
    <property type="project" value="TreeGrafter"/>
</dbReference>
<protein>
    <submittedName>
        <fullName evidence="6">SGNH/GDSL hydrolase family protein</fullName>
    </submittedName>
</protein>
<feature type="signal peptide" evidence="4">
    <location>
        <begin position="1"/>
        <end position="20"/>
    </location>
</feature>
<feature type="active site" description="Nucleophile" evidence="1">
    <location>
        <position position="75"/>
    </location>
</feature>
<evidence type="ECO:0000259" key="5">
    <source>
        <dbReference type="Pfam" id="PF13472"/>
    </source>
</evidence>
<dbReference type="AlphaFoldDB" id="A0A6L9Y0G6"/>
<dbReference type="CDD" id="cd01823">
    <property type="entry name" value="SEST_like"/>
    <property type="match status" value="1"/>
</dbReference>
<evidence type="ECO:0000256" key="2">
    <source>
        <dbReference type="PIRSR" id="PIRSR637460-2"/>
    </source>
</evidence>
<proteinExistence type="predicted"/>
<keyword evidence="4" id="KW-0732">Signal</keyword>
<dbReference type="PANTHER" id="PTHR37981:SF1">
    <property type="entry name" value="SGNH HYDROLASE-TYPE ESTERASE DOMAIN-CONTAINING PROTEIN"/>
    <property type="match status" value="1"/>
</dbReference>
<feature type="disulfide bond" evidence="2">
    <location>
        <begin position="156"/>
        <end position="164"/>
    </location>
</feature>
<evidence type="ECO:0000313" key="6">
    <source>
        <dbReference type="EMBL" id="NEN06768.1"/>
    </source>
</evidence>
<evidence type="ECO:0000256" key="3">
    <source>
        <dbReference type="SAM" id="MobiDB-lite"/>
    </source>
</evidence>
<feature type="region of interest" description="Disordered" evidence="3">
    <location>
        <begin position="35"/>
        <end position="60"/>
    </location>
</feature>
<keyword evidence="6" id="KW-0378">Hydrolase</keyword>
<dbReference type="GO" id="GO:0004806">
    <property type="term" value="F:triacylglycerol lipase activity"/>
    <property type="evidence" value="ECO:0007669"/>
    <property type="project" value="TreeGrafter"/>
</dbReference>